<keyword evidence="1" id="KW-0472">Membrane</keyword>
<evidence type="ECO:0000313" key="2">
    <source>
        <dbReference type="EMBL" id="PQJ62098.1"/>
    </source>
</evidence>
<dbReference type="OrthoDB" id="8591832at2"/>
<feature type="transmembrane region" description="Helical" evidence="1">
    <location>
        <begin position="12"/>
        <end position="33"/>
    </location>
</feature>
<feature type="transmembrane region" description="Helical" evidence="1">
    <location>
        <begin position="39"/>
        <end position="60"/>
    </location>
</feature>
<dbReference type="Pfam" id="PF11911">
    <property type="entry name" value="DUF3429"/>
    <property type="match status" value="1"/>
</dbReference>
<dbReference type="Proteomes" id="UP000238730">
    <property type="component" value="Unassembled WGS sequence"/>
</dbReference>
<dbReference type="PANTHER" id="PTHR15887:SF1">
    <property type="entry name" value="TRANSMEMBRANE PROTEIN 69"/>
    <property type="match status" value="1"/>
</dbReference>
<reference evidence="2 3" key="1">
    <citation type="submission" date="2016-12" db="EMBL/GenBank/DDBJ databases">
        <title>Diversity of luminous bacteria.</title>
        <authorList>
            <person name="Yoshizawa S."/>
            <person name="Kogure K."/>
        </authorList>
    </citation>
    <scope>NUCLEOTIDE SEQUENCE [LARGE SCALE GENOMIC DNA]</scope>
    <source>
        <strain evidence="2 3">LC1-200</strain>
    </source>
</reference>
<proteinExistence type="predicted"/>
<feature type="transmembrane region" description="Helical" evidence="1">
    <location>
        <begin position="95"/>
        <end position="112"/>
    </location>
</feature>
<comment type="caution">
    <text evidence="2">The sequence shown here is derived from an EMBL/GenBank/DDBJ whole genome shotgun (WGS) entry which is preliminary data.</text>
</comment>
<sequence>MNTIIRSPTHTLGYLGLIPFAISALAISLEISIFNTSALLIFVSYSAIILSFLSGVMWGNSLNHKENSTSRFALLLSNFFALLAWFSLLHSTDHYTWAIVALMLGFICIRIAEIKFNSTHQDEYYQQLRNRLTTCVCGLHAVLFAIT</sequence>
<gene>
    <name evidence="2" type="ORF">BTO08_17790</name>
</gene>
<evidence type="ECO:0000256" key="1">
    <source>
        <dbReference type="SAM" id="Phobius"/>
    </source>
</evidence>
<dbReference type="AlphaFoldDB" id="A0A2S7VJ37"/>
<dbReference type="RefSeq" id="WP_105061929.1">
    <property type="nucleotide sequence ID" value="NZ_MSCJ01000003.1"/>
</dbReference>
<feature type="transmembrane region" description="Helical" evidence="1">
    <location>
        <begin position="72"/>
        <end position="89"/>
    </location>
</feature>
<name>A0A2S7VJ37_PHOAN</name>
<accession>A0A2S7VJ37</accession>
<dbReference type="PANTHER" id="PTHR15887">
    <property type="entry name" value="TRANSMEMBRANE PROTEIN 69"/>
    <property type="match status" value="1"/>
</dbReference>
<organism evidence="2 3">
    <name type="scientific">Photobacterium angustum</name>
    <dbReference type="NCBI Taxonomy" id="661"/>
    <lineage>
        <taxon>Bacteria</taxon>
        <taxon>Pseudomonadati</taxon>
        <taxon>Pseudomonadota</taxon>
        <taxon>Gammaproteobacteria</taxon>
        <taxon>Vibrionales</taxon>
        <taxon>Vibrionaceae</taxon>
        <taxon>Photobacterium</taxon>
    </lineage>
</organism>
<keyword evidence="1" id="KW-1133">Transmembrane helix</keyword>
<protein>
    <recommendedName>
        <fullName evidence="4">DUF3429 domain-containing protein</fullName>
    </recommendedName>
</protein>
<dbReference type="EMBL" id="MSCJ01000003">
    <property type="protein sequence ID" value="PQJ62098.1"/>
    <property type="molecule type" value="Genomic_DNA"/>
</dbReference>
<evidence type="ECO:0008006" key="4">
    <source>
        <dbReference type="Google" id="ProtNLM"/>
    </source>
</evidence>
<evidence type="ECO:0000313" key="3">
    <source>
        <dbReference type="Proteomes" id="UP000238730"/>
    </source>
</evidence>
<dbReference type="InterPro" id="IPR021836">
    <property type="entry name" value="DUF3429"/>
</dbReference>
<keyword evidence="1" id="KW-0812">Transmembrane</keyword>